<dbReference type="EMBL" id="JAOQIO010000068">
    <property type="protein sequence ID" value="MCU6793801.1"/>
    <property type="molecule type" value="Genomic_DNA"/>
</dbReference>
<gene>
    <name evidence="2" type="ORF">OB236_16980</name>
</gene>
<organism evidence="2 3">
    <name type="scientific">Paenibacillus baimaensis</name>
    <dbReference type="NCBI Taxonomy" id="2982185"/>
    <lineage>
        <taxon>Bacteria</taxon>
        <taxon>Bacillati</taxon>
        <taxon>Bacillota</taxon>
        <taxon>Bacilli</taxon>
        <taxon>Bacillales</taxon>
        <taxon>Paenibacillaceae</taxon>
        <taxon>Paenibacillus</taxon>
    </lineage>
</organism>
<feature type="compositionally biased region" description="Basic and acidic residues" evidence="1">
    <location>
        <begin position="121"/>
        <end position="142"/>
    </location>
</feature>
<proteinExistence type="predicted"/>
<feature type="compositionally biased region" description="Polar residues" evidence="1">
    <location>
        <begin position="42"/>
        <end position="59"/>
    </location>
</feature>
<keyword evidence="3" id="KW-1185">Reference proteome</keyword>
<reference evidence="2 3" key="1">
    <citation type="submission" date="2022-09" db="EMBL/GenBank/DDBJ databases">
        <authorList>
            <person name="Han X.L."/>
            <person name="Wang Q."/>
            <person name="Lu T."/>
        </authorList>
    </citation>
    <scope>NUCLEOTIDE SEQUENCE [LARGE SCALE GENOMIC DNA]</scope>
    <source>
        <strain evidence="2 3">WQ 127069</strain>
    </source>
</reference>
<feature type="region of interest" description="Disordered" evidence="1">
    <location>
        <begin position="30"/>
        <end position="60"/>
    </location>
</feature>
<comment type="caution">
    <text evidence="2">The sequence shown here is derived from an EMBL/GenBank/DDBJ whole genome shotgun (WGS) entry which is preliminary data.</text>
</comment>
<feature type="region of interest" description="Disordered" evidence="1">
    <location>
        <begin position="121"/>
        <end position="155"/>
    </location>
</feature>
<evidence type="ECO:0000313" key="2">
    <source>
        <dbReference type="EMBL" id="MCU6793801.1"/>
    </source>
</evidence>
<feature type="region of interest" description="Disordered" evidence="1">
    <location>
        <begin position="222"/>
        <end position="277"/>
    </location>
</feature>
<name>A0ABT2UGN2_9BACL</name>
<feature type="compositionally biased region" description="Basic and acidic residues" evidence="1">
    <location>
        <begin position="232"/>
        <end position="251"/>
    </location>
</feature>
<dbReference type="Proteomes" id="UP001652445">
    <property type="component" value="Unassembled WGS sequence"/>
</dbReference>
<sequence>MKIDYKYSPIVGLSIMENIPISKWTGLANQNGDKQSNKKQDSLSISRQALSLSKQNGSKPSVLGRLMEQKQNIMERRQQYVTQAMEKGTSPEVIQMELDELDTQLEKIDNQLSKLQLEEQRKALGMNDEGREDEKTNEETRNPDAPCSNGEQTESLGTHQMKTLISASTGMNQSSSVTRAQLTLNREAKSWEHSDPARSAALKDKAESLNGKLLEIAGQVNKTIASKSSETNPKESMLHDTSESRADEASRLESALTPAVSAPEEEQEYIVSISDDF</sequence>
<feature type="compositionally biased region" description="Polar residues" evidence="1">
    <location>
        <begin position="222"/>
        <end position="231"/>
    </location>
</feature>
<evidence type="ECO:0000256" key="1">
    <source>
        <dbReference type="SAM" id="MobiDB-lite"/>
    </source>
</evidence>
<accession>A0ABT2UGN2</accession>
<evidence type="ECO:0000313" key="3">
    <source>
        <dbReference type="Proteomes" id="UP001652445"/>
    </source>
</evidence>
<protein>
    <submittedName>
        <fullName evidence="2">Uncharacterized protein</fullName>
    </submittedName>
</protein>
<dbReference type="RefSeq" id="WP_262685033.1">
    <property type="nucleotide sequence ID" value="NZ_JAOQIO010000068.1"/>
</dbReference>